<evidence type="ECO:0000313" key="2">
    <source>
        <dbReference type="EMBL" id="MEW3464733.1"/>
    </source>
</evidence>
<proteinExistence type="predicted"/>
<reference evidence="2 3" key="1">
    <citation type="submission" date="2024-05" db="EMBL/GenBank/DDBJ databases">
        <title>Human gut microbiome strain richness.</title>
        <authorList>
            <person name="Chen-Liaw A."/>
        </authorList>
    </citation>
    <scope>NUCLEOTIDE SEQUENCE [LARGE SCALE GENOMIC DNA]</scope>
    <source>
        <strain evidence="2 3">J1100102st1_G3_J1100102_180507</strain>
    </source>
</reference>
<keyword evidence="1" id="KW-1133">Transmembrane helix</keyword>
<accession>A0ABV3M8H4</accession>
<comment type="caution">
    <text evidence="2">The sequence shown here is derived from an EMBL/GenBank/DDBJ whole genome shotgun (WGS) entry which is preliminary data.</text>
</comment>
<gene>
    <name evidence="2" type="ORF">AB1I55_01295</name>
</gene>
<sequence length="71" mass="7924">MNGMKLFIIFASLSVGISVAQYGMYDFFPAYLRSFAAGFNWGKPFFCLAISFCWLCIFGSSVAEQGKRSNL</sequence>
<dbReference type="RefSeq" id="WP_228085392.1">
    <property type="nucleotide sequence ID" value="NZ_JBDKDV010000001.1"/>
</dbReference>
<evidence type="ECO:0000313" key="3">
    <source>
        <dbReference type="Proteomes" id="UP001554047"/>
    </source>
</evidence>
<feature type="transmembrane region" description="Helical" evidence="1">
    <location>
        <begin position="44"/>
        <end position="63"/>
    </location>
</feature>
<organism evidence="2 3">
    <name type="scientific">Enterococcus entomosocium</name>
    <dbReference type="NCBI Taxonomy" id="3034352"/>
    <lineage>
        <taxon>Bacteria</taxon>
        <taxon>Bacillati</taxon>
        <taxon>Bacillota</taxon>
        <taxon>Bacilli</taxon>
        <taxon>Lactobacillales</taxon>
        <taxon>Enterococcaceae</taxon>
        <taxon>Enterococcus</taxon>
    </lineage>
</organism>
<dbReference type="EMBL" id="JBFDTB010000001">
    <property type="protein sequence ID" value="MEW3464733.1"/>
    <property type="molecule type" value="Genomic_DNA"/>
</dbReference>
<keyword evidence="1" id="KW-0472">Membrane</keyword>
<evidence type="ECO:0000256" key="1">
    <source>
        <dbReference type="SAM" id="Phobius"/>
    </source>
</evidence>
<dbReference type="Proteomes" id="UP001554047">
    <property type="component" value="Unassembled WGS sequence"/>
</dbReference>
<keyword evidence="1" id="KW-0812">Transmembrane</keyword>
<keyword evidence="3" id="KW-1185">Reference proteome</keyword>
<name>A0ABV3M8H4_9ENTE</name>
<protein>
    <submittedName>
        <fullName evidence="2">Uncharacterized protein</fullName>
    </submittedName>
</protein>